<evidence type="ECO:0000256" key="1">
    <source>
        <dbReference type="ARBA" id="ARBA00005964"/>
    </source>
</evidence>
<sequence>MKNLCLALICLVRNINAASSSGPVATNVHGTGVTYHGIYANSIEGFIGIRYAHDTGGEKRFWPPVPFTPEAESTIEASDPGPSCPQRESRGPFGIWDTYDYVKDKSEDCLRLNVWRPNGTSAGDKLPVLVYIHGVFGFAQTGALLAEGSTNAGIRDQRAALEWVHDNIAAFGGDPERITIHGQSSGGLAVGMQIMAYGGTRPAPFQQGICESQALEPGITGNATRHSMVRAWSNTTCASYTFDSAENVACLRSLPMQQLLNAQLITHTARVAQNQGDNWLPIVDGDFVPDAPSTLMAEHRFANVSVIIGWTDDDATLFSDTGITTPQQVYHFVREYLPGFTEANVQKMLSLYPSSDFWSTEFANGTIELHAEFYRSARIYRDLLFTCQPIYYGQVLKDAGNPVYFYNQNQSMLQPLLHHDDAYGFGVIHTAELIYVFGNLTKFDIPGYAYHPRPSDHVLAQQESLSWSSFTAVGRPSLEGHDTLPGWEEADFNDENYGVYVIGGKYAGYSGKGSSSSAAAREIMMKEKLSERCGFINSPEIRKEMQY</sequence>
<comment type="caution">
    <text evidence="5">The sequence shown here is derived from an EMBL/GenBank/DDBJ whole genome shotgun (WGS) entry which is preliminary data.</text>
</comment>
<evidence type="ECO:0000313" key="6">
    <source>
        <dbReference type="Proteomes" id="UP001271007"/>
    </source>
</evidence>
<dbReference type="AlphaFoldDB" id="A0AAJ0LXA0"/>
<dbReference type="EMBL" id="JAWDJX010000001">
    <property type="protein sequence ID" value="KAK3058800.1"/>
    <property type="molecule type" value="Genomic_DNA"/>
</dbReference>
<dbReference type="GO" id="GO:0006581">
    <property type="term" value="P:acetylcholine catabolic process"/>
    <property type="evidence" value="ECO:0007669"/>
    <property type="project" value="TreeGrafter"/>
</dbReference>
<evidence type="ECO:0000313" key="5">
    <source>
        <dbReference type="EMBL" id="KAK3058800.1"/>
    </source>
</evidence>
<dbReference type="InterPro" id="IPR050654">
    <property type="entry name" value="AChE-related_enzymes"/>
</dbReference>
<evidence type="ECO:0000256" key="3">
    <source>
        <dbReference type="RuleBase" id="RU361235"/>
    </source>
</evidence>
<dbReference type="SUPFAM" id="SSF53474">
    <property type="entry name" value="alpha/beta-Hydrolases"/>
    <property type="match status" value="1"/>
</dbReference>
<evidence type="ECO:0000256" key="2">
    <source>
        <dbReference type="ARBA" id="ARBA00022801"/>
    </source>
</evidence>
<dbReference type="InterPro" id="IPR019826">
    <property type="entry name" value="Carboxylesterase_B_AS"/>
</dbReference>
<dbReference type="GO" id="GO:0003990">
    <property type="term" value="F:acetylcholinesterase activity"/>
    <property type="evidence" value="ECO:0007669"/>
    <property type="project" value="TreeGrafter"/>
</dbReference>
<dbReference type="InterPro" id="IPR002018">
    <property type="entry name" value="CarbesteraseB"/>
</dbReference>
<gene>
    <name evidence="5" type="ORF">LTR09_000365</name>
</gene>
<keyword evidence="6" id="KW-1185">Reference proteome</keyword>
<reference evidence="5" key="1">
    <citation type="submission" date="2023-04" db="EMBL/GenBank/DDBJ databases">
        <title>Black Yeasts Isolated from many extreme environments.</title>
        <authorList>
            <person name="Coleine C."/>
            <person name="Stajich J.E."/>
            <person name="Selbmann L."/>
        </authorList>
    </citation>
    <scope>NUCLEOTIDE SEQUENCE</scope>
    <source>
        <strain evidence="5">CCFEE 5312</strain>
    </source>
</reference>
<dbReference type="Pfam" id="PF00135">
    <property type="entry name" value="COesterase"/>
    <property type="match status" value="1"/>
</dbReference>
<dbReference type="PROSITE" id="PS00122">
    <property type="entry name" value="CARBOXYLESTERASE_B_1"/>
    <property type="match status" value="1"/>
</dbReference>
<name>A0AAJ0LXA0_9PEZI</name>
<feature type="domain" description="Carboxylesterase type B" evidence="4">
    <location>
        <begin position="134"/>
        <end position="499"/>
    </location>
</feature>
<dbReference type="PANTHER" id="PTHR43918:SF4">
    <property type="entry name" value="CARBOXYLIC ESTER HYDROLASE"/>
    <property type="match status" value="1"/>
</dbReference>
<dbReference type="InterPro" id="IPR029058">
    <property type="entry name" value="AB_hydrolase_fold"/>
</dbReference>
<organism evidence="5 6">
    <name type="scientific">Extremus antarcticus</name>
    <dbReference type="NCBI Taxonomy" id="702011"/>
    <lineage>
        <taxon>Eukaryota</taxon>
        <taxon>Fungi</taxon>
        <taxon>Dikarya</taxon>
        <taxon>Ascomycota</taxon>
        <taxon>Pezizomycotina</taxon>
        <taxon>Dothideomycetes</taxon>
        <taxon>Dothideomycetidae</taxon>
        <taxon>Mycosphaerellales</taxon>
        <taxon>Extremaceae</taxon>
        <taxon>Extremus</taxon>
    </lineage>
</organism>
<protein>
    <recommendedName>
        <fullName evidence="3">Carboxylic ester hydrolase</fullName>
        <ecNumber evidence="3">3.1.1.-</ecNumber>
    </recommendedName>
</protein>
<feature type="chain" id="PRO_5042317629" description="Carboxylic ester hydrolase" evidence="3">
    <location>
        <begin position="18"/>
        <end position="547"/>
    </location>
</feature>
<evidence type="ECO:0000259" key="4">
    <source>
        <dbReference type="Pfam" id="PF00135"/>
    </source>
</evidence>
<dbReference type="Proteomes" id="UP001271007">
    <property type="component" value="Unassembled WGS sequence"/>
</dbReference>
<feature type="signal peptide" evidence="3">
    <location>
        <begin position="1"/>
        <end position="17"/>
    </location>
</feature>
<dbReference type="Gene3D" id="3.40.50.1820">
    <property type="entry name" value="alpha/beta hydrolase"/>
    <property type="match status" value="2"/>
</dbReference>
<proteinExistence type="inferred from homology"/>
<keyword evidence="3" id="KW-0732">Signal</keyword>
<dbReference type="GO" id="GO:0019695">
    <property type="term" value="P:choline metabolic process"/>
    <property type="evidence" value="ECO:0007669"/>
    <property type="project" value="TreeGrafter"/>
</dbReference>
<accession>A0AAJ0LXA0</accession>
<dbReference type="EC" id="3.1.1.-" evidence="3"/>
<dbReference type="PANTHER" id="PTHR43918">
    <property type="entry name" value="ACETYLCHOLINESTERASE"/>
    <property type="match status" value="1"/>
</dbReference>
<dbReference type="GO" id="GO:0005886">
    <property type="term" value="C:plasma membrane"/>
    <property type="evidence" value="ECO:0007669"/>
    <property type="project" value="TreeGrafter"/>
</dbReference>
<keyword evidence="2 3" id="KW-0378">Hydrolase</keyword>
<comment type="similarity">
    <text evidence="1 3">Belongs to the type-B carboxylesterase/lipase family.</text>
</comment>